<feature type="domain" description="Pyridoxamine kinase/Phosphomethylpyrimidine kinase" evidence="6">
    <location>
        <begin position="86"/>
        <end position="270"/>
    </location>
</feature>
<dbReference type="InterPro" id="IPR029056">
    <property type="entry name" value="Ribokinase-like"/>
</dbReference>
<accession>A0A448SSC2</accession>
<dbReference type="PANTHER" id="PTHR10534">
    <property type="entry name" value="PYRIDOXAL KINASE"/>
    <property type="match status" value="1"/>
</dbReference>
<dbReference type="AlphaFoldDB" id="A0A448SSC2"/>
<dbReference type="RefSeq" id="WP_126532748.1">
    <property type="nucleotide sequence ID" value="NZ_LR134493.1"/>
</dbReference>
<keyword evidence="2 7" id="KW-0808">Transferase</keyword>
<dbReference type="GO" id="GO:0008902">
    <property type="term" value="F:hydroxymethylpyrimidine kinase activity"/>
    <property type="evidence" value="ECO:0007669"/>
    <property type="project" value="TreeGrafter"/>
</dbReference>
<dbReference type="Gene3D" id="3.40.1190.20">
    <property type="match status" value="1"/>
</dbReference>
<reference evidence="7 8" key="1">
    <citation type="submission" date="2018-12" db="EMBL/GenBank/DDBJ databases">
        <authorList>
            <consortium name="Pathogen Informatics"/>
        </authorList>
    </citation>
    <scope>NUCLEOTIDE SEQUENCE [LARGE SCALE GENOMIC DNA]</scope>
    <source>
        <strain evidence="7 8">NCTC10036</strain>
    </source>
</reference>
<evidence type="ECO:0000313" key="8">
    <source>
        <dbReference type="Proteomes" id="UP000281904"/>
    </source>
</evidence>
<dbReference type="Pfam" id="PF08543">
    <property type="entry name" value="Phos_pyr_kin"/>
    <property type="match status" value="1"/>
</dbReference>
<dbReference type="Proteomes" id="UP000281904">
    <property type="component" value="Chromosome"/>
</dbReference>
<proteinExistence type="predicted"/>
<dbReference type="GO" id="GO:0008478">
    <property type="term" value="F:pyridoxal kinase activity"/>
    <property type="evidence" value="ECO:0007669"/>
    <property type="project" value="UniProtKB-EC"/>
</dbReference>
<organism evidence="7 8">
    <name type="scientific">Serratia rubidaea</name>
    <name type="common">Serratia marinorubra</name>
    <dbReference type="NCBI Taxonomy" id="61652"/>
    <lineage>
        <taxon>Bacteria</taxon>
        <taxon>Pseudomonadati</taxon>
        <taxon>Pseudomonadota</taxon>
        <taxon>Gammaproteobacteria</taxon>
        <taxon>Enterobacterales</taxon>
        <taxon>Yersiniaceae</taxon>
        <taxon>Serratia</taxon>
    </lineage>
</organism>
<dbReference type="EC" id="2.7.1.35" evidence="1"/>
<keyword evidence="4 7" id="KW-0418">Kinase</keyword>
<keyword evidence="5" id="KW-0067">ATP-binding</keyword>
<evidence type="ECO:0000256" key="1">
    <source>
        <dbReference type="ARBA" id="ARBA00012104"/>
    </source>
</evidence>
<dbReference type="SUPFAM" id="SSF53613">
    <property type="entry name" value="Ribokinase-like"/>
    <property type="match status" value="1"/>
</dbReference>
<dbReference type="GO" id="GO:0005829">
    <property type="term" value="C:cytosol"/>
    <property type="evidence" value="ECO:0007669"/>
    <property type="project" value="TreeGrafter"/>
</dbReference>
<protein>
    <recommendedName>
        <fullName evidence="1">pyridoxal kinase</fullName>
        <ecNumber evidence="1">2.7.1.35</ecNumber>
    </recommendedName>
</protein>
<dbReference type="InterPro" id="IPR013749">
    <property type="entry name" value="PM/HMP-P_kinase-1"/>
</dbReference>
<evidence type="ECO:0000256" key="3">
    <source>
        <dbReference type="ARBA" id="ARBA00022741"/>
    </source>
</evidence>
<dbReference type="EMBL" id="LR134493">
    <property type="protein sequence ID" value="VEI70646.1"/>
    <property type="molecule type" value="Genomic_DNA"/>
</dbReference>
<dbReference type="PANTHER" id="PTHR10534:SF15">
    <property type="entry name" value="PYRIDOXINE_PYRIDOXAL_PYRIDOXAMINE KINASE"/>
    <property type="match status" value="1"/>
</dbReference>
<sequence>MPQFSPLSPAPIDVISIQSQVIYGSVGNGIAYRTLLAKGLQALQVPTVLFGCPPYYGPPHGGVIPDDWFGGFLEDLLARGVAQQARAVIVGYLGNDSQCQLLDDWLRRVRALNPQVLIVIDPVMGDYGEGVYVNQRLVDCYRSPFLQLADGLTPNGFELEQISGTALTSREQIVSAARALLNDVTRWVLVTSAPDQQTAPQDISLLWVTADEVKAVSHRKIDANVKGTGDMFTALLVSRLLAGEPAENAVYQAIDEVCAALTEAARYGWGEIGRLSASA</sequence>
<dbReference type="InterPro" id="IPR004625">
    <property type="entry name" value="PyrdxlKinase"/>
</dbReference>
<gene>
    <name evidence="7" type="primary">pdxK</name>
    <name evidence="7" type="ORF">NCTC10036_04070</name>
</gene>
<evidence type="ECO:0000313" key="7">
    <source>
        <dbReference type="EMBL" id="VEI70646.1"/>
    </source>
</evidence>
<dbReference type="CDD" id="cd01173">
    <property type="entry name" value="pyridoxal_pyridoxamine_kinase"/>
    <property type="match status" value="1"/>
</dbReference>
<keyword evidence="3" id="KW-0547">Nucleotide-binding</keyword>
<name>A0A448SSC2_SERRU</name>
<dbReference type="GO" id="GO:0009443">
    <property type="term" value="P:pyridoxal 5'-phosphate salvage"/>
    <property type="evidence" value="ECO:0007669"/>
    <property type="project" value="InterPro"/>
</dbReference>
<evidence type="ECO:0000256" key="4">
    <source>
        <dbReference type="ARBA" id="ARBA00022777"/>
    </source>
</evidence>
<evidence type="ECO:0000256" key="2">
    <source>
        <dbReference type="ARBA" id="ARBA00022679"/>
    </source>
</evidence>
<evidence type="ECO:0000259" key="6">
    <source>
        <dbReference type="Pfam" id="PF08543"/>
    </source>
</evidence>
<dbReference type="GO" id="GO:0005524">
    <property type="term" value="F:ATP binding"/>
    <property type="evidence" value="ECO:0007669"/>
    <property type="project" value="UniProtKB-KW"/>
</dbReference>
<evidence type="ECO:0000256" key="5">
    <source>
        <dbReference type="ARBA" id="ARBA00022840"/>
    </source>
</evidence>